<sequence length="222" mass="25707">MAKLSDLPPEIHNEILRYTNPDDHFRFADVIPIWNAFLQTEPFSRLRYNTKIDPRCTSITGAPRLLQQSNPGPQNPPTTIRFHKLFEGQLKFKKGRVILYEKGKCYDLIYPYHPPPASARIYLASKLLAVDQAFLIKNEEGGWRPCEELEVYFSVFSRYNAPFDEGILSPLRLKGKEVGVVGFVRALMRHMDNSGVWRAFDFWSDAEFISVEEGKIILKLWI</sequence>
<evidence type="ECO:0000313" key="2">
    <source>
        <dbReference type="EMBL" id="KAK6530225.1"/>
    </source>
</evidence>
<name>A0AAV9WYZ9_9PEZI</name>
<proteinExistence type="predicted"/>
<accession>A0AAV9WYZ9</accession>
<dbReference type="EMBL" id="JAVHJO010000013">
    <property type="protein sequence ID" value="KAK6530225.1"/>
    <property type="molecule type" value="Genomic_DNA"/>
</dbReference>
<keyword evidence="3" id="KW-1185">Reference proteome</keyword>
<evidence type="ECO:0000313" key="3">
    <source>
        <dbReference type="Proteomes" id="UP001365542"/>
    </source>
</evidence>
<comment type="caution">
    <text evidence="2">The sequence shown here is derived from an EMBL/GenBank/DDBJ whole genome shotgun (WGS) entry which is preliminary data.</text>
</comment>
<feature type="domain" description="F-box" evidence="1">
    <location>
        <begin position="1"/>
        <end position="46"/>
    </location>
</feature>
<dbReference type="InterPro" id="IPR001810">
    <property type="entry name" value="F-box_dom"/>
</dbReference>
<dbReference type="InterPro" id="IPR036047">
    <property type="entry name" value="F-box-like_dom_sf"/>
</dbReference>
<dbReference type="Proteomes" id="UP001365542">
    <property type="component" value="Unassembled WGS sequence"/>
</dbReference>
<evidence type="ECO:0000259" key="1">
    <source>
        <dbReference type="PROSITE" id="PS50181"/>
    </source>
</evidence>
<gene>
    <name evidence="2" type="ORF">TWF694_003589</name>
</gene>
<protein>
    <recommendedName>
        <fullName evidence="1">F-box domain-containing protein</fullName>
    </recommendedName>
</protein>
<organism evidence="2 3">
    <name type="scientific">Orbilia ellipsospora</name>
    <dbReference type="NCBI Taxonomy" id="2528407"/>
    <lineage>
        <taxon>Eukaryota</taxon>
        <taxon>Fungi</taxon>
        <taxon>Dikarya</taxon>
        <taxon>Ascomycota</taxon>
        <taxon>Pezizomycotina</taxon>
        <taxon>Orbiliomycetes</taxon>
        <taxon>Orbiliales</taxon>
        <taxon>Orbiliaceae</taxon>
        <taxon>Orbilia</taxon>
    </lineage>
</organism>
<dbReference type="PROSITE" id="PS50181">
    <property type="entry name" value="FBOX"/>
    <property type="match status" value="1"/>
</dbReference>
<reference evidence="2 3" key="1">
    <citation type="submission" date="2019-10" db="EMBL/GenBank/DDBJ databases">
        <authorList>
            <person name="Palmer J.M."/>
        </authorList>
    </citation>
    <scope>NUCLEOTIDE SEQUENCE [LARGE SCALE GENOMIC DNA]</scope>
    <source>
        <strain evidence="2 3">TWF694</strain>
    </source>
</reference>
<dbReference type="SUPFAM" id="SSF81383">
    <property type="entry name" value="F-box domain"/>
    <property type="match status" value="1"/>
</dbReference>
<dbReference type="AlphaFoldDB" id="A0AAV9WYZ9"/>